<name>A0A5E4GGA7_PRUDU</name>
<dbReference type="Gramene" id="VVA38683">
    <property type="protein sequence ID" value="VVA38683"/>
    <property type="gene ID" value="Prudul26B015029"/>
</dbReference>
<dbReference type="InterPro" id="IPR013103">
    <property type="entry name" value="RVT_2"/>
</dbReference>
<dbReference type="AlphaFoldDB" id="A0A5E4GGA7"/>
<protein>
    <submittedName>
        <fullName evidence="2">PREDICTED: Retrovirus-related Pol poly from transposon</fullName>
    </submittedName>
</protein>
<feature type="non-terminal residue" evidence="2">
    <location>
        <position position="79"/>
    </location>
</feature>
<sequence>NKARLVAKGYSQKPGIDFNETFAPVARLDTVRTLVALAAQRNWRLFQLDVKSAFLNGVLKEEVYVDQPSGFVIQGSEDK</sequence>
<reference evidence="3" key="1">
    <citation type="journal article" date="2020" name="Plant J.">
        <title>Transposons played a major role in the diversification between the closely related almond and peach genomes: results from the almond genome sequence.</title>
        <authorList>
            <person name="Alioto T."/>
            <person name="Alexiou K.G."/>
            <person name="Bardil A."/>
            <person name="Barteri F."/>
            <person name="Castanera R."/>
            <person name="Cruz F."/>
            <person name="Dhingra A."/>
            <person name="Duval H."/>
            <person name="Fernandez I Marti A."/>
            <person name="Frias L."/>
            <person name="Galan B."/>
            <person name="Garcia J.L."/>
            <person name="Howad W."/>
            <person name="Gomez-Garrido J."/>
            <person name="Gut M."/>
            <person name="Julca I."/>
            <person name="Morata J."/>
            <person name="Puigdomenech P."/>
            <person name="Ribeca P."/>
            <person name="Rubio Cabetas M.J."/>
            <person name="Vlasova A."/>
            <person name="Wirthensohn M."/>
            <person name="Garcia-Mas J."/>
            <person name="Gabaldon T."/>
            <person name="Casacuberta J.M."/>
            <person name="Arus P."/>
        </authorList>
    </citation>
    <scope>NUCLEOTIDE SEQUENCE [LARGE SCALE GENOMIC DNA]</scope>
    <source>
        <strain evidence="3">cv. Texas</strain>
    </source>
</reference>
<evidence type="ECO:0000313" key="3">
    <source>
        <dbReference type="Proteomes" id="UP000327085"/>
    </source>
</evidence>
<dbReference type="Pfam" id="PF07727">
    <property type="entry name" value="RVT_2"/>
    <property type="match status" value="1"/>
</dbReference>
<gene>
    <name evidence="2" type="ORF">ALMOND_2B015029</name>
</gene>
<dbReference type="EMBL" id="CABIKO010000675">
    <property type="protein sequence ID" value="VVA38683.1"/>
    <property type="molecule type" value="Genomic_DNA"/>
</dbReference>
<feature type="domain" description="Reverse transcriptase Ty1/copia-type" evidence="1">
    <location>
        <begin position="2"/>
        <end position="79"/>
    </location>
</feature>
<evidence type="ECO:0000313" key="2">
    <source>
        <dbReference type="EMBL" id="VVA38683.1"/>
    </source>
</evidence>
<evidence type="ECO:0000259" key="1">
    <source>
        <dbReference type="Pfam" id="PF07727"/>
    </source>
</evidence>
<dbReference type="Proteomes" id="UP000327085">
    <property type="component" value="Unassembled WGS sequence"/>
</dbReference>
<dbReference type="InParanoid" id="A0A5E4GGA7"/>
<proteinExistence type="predicted"/>
<organism evidence="2 3">
    <name type="scientific">Prunus dulcis</name>
    <name type="common">Almond</name>
    <name type="synonym">Amygdalus dulcis</name>
    <dbReference type="NCBI Taxonomy" id="3755"/>
    <lineage>
        <taxon>Eukaryota</taxon>
        <taxon>Viridiplantae</taxon>
        <taxon>Streptophyta</taxon>
        <taxon>Embryophyta</taxon>
        <taxon>Tracheophyta</taxon>
        <taxon>Spermatophyta</taxon>
        <taxon>Magnoliopsida</taxon>
        <taxon>eudicotyledons</taxon>
        <taxon>Gunneridae</taxon>
        <taxon>Pentapetalae</taxon>
        <taxon>rosids</taxon>
        <taxon>fabids</taxon>
        <taxon>Rosales</taxon>
        <taxon>Rosaceae</taxon>
        <taxon>Amygdaloideae</taxon>
        <taxon>Amygdaleae</taxon>
        <taxon>Prunus</taxon>
    </lineage>
</organism>
<feature type="non-terminal residue" evidence="2">
    <location>
        <position position="1"/>
    </location>
</feature>
<accession>A0A5E4GGA7</accession>